<dbReference type="Proteomes" id="UP001172728">
    <property type="component" value="Unassembled WGS sequence"/>
</dbReference>
<dbReference type="PROSITE" id="PS50893">
    <property type="entry name" value="ABC_TRANSPORTER_2"/>
    <property type="match status" value="2"/>
</dbReference>
<dbReference type="PROSITE" id="PS00211">
    <property type="entry name" value="ABC_TRANSPORTER_1"/>
    <property type="match status" value="1"/>
</dbReference>
<keyword evidence="2 4" id="KW-0067">ATP-binding</keyword>
<evidence type="ECO:0000259" key="3">
    <source>
        <dbReference type="PROSITE" id="PS50893"/>
    </source>
</evidence>
<dbReference type="GO" id="GO:0005524">
    <property type="term" value="F:ATP binding"/>
    <property type="evidence" value="ECO:0007669"/>
    <property type="project" value="UniProtKB-KW"/>
</dbReference>
<proteinExistence type="predicted"/>
<feature type="domain" description="ABC transporter" evidence="3">
    <location>
        <begin position="3"/>
        <end position="240"/>
    </location>
</feature>
<evidence type="ECO:0000256" key="2">
    <source>
        <dbReference type="ARBA" id="ARBA00022840"/>
    </source>
</evidence>
<dbReference type="SMART" id="SM00382">
    <property type="entry name" value="AAA"/>
    <property type="match status" value="2"/>
</dbReference>
<dbReference type="CDD" id="cd03215">
    <property type="entry name" value="ABC_Carb_Monos_II"/>
    <property type="match status" value="1"/>
</dbReference>
<accession>A0ABT8GBQ8</accession>
<evidence type="ECO:0000313" key="4">
    <source>
        <dbReference type="EMBL" id="MDN4476582.1"/>
    </source>
</evidence>
<dbReference type="RefSeq" id="WP_301135067.1">
    <property type="nucleotide sequence ID" value="NZ_JAUHPW010000010.1"/>
</dbReference>
<keyword evidence="1" id="KW-0547">Nucleotide-binding</keyword>
<gene>
    <name evidence="4" type="ORF">QQX09_12015</name>
</gene>
<dbReference type="InterPro" id="IPR050107">
    <property type="entry name" value="ABC_carbohydrate_import_ATPase"/>
</dbReference>
<organism evidence="4 5">
    <name type="scientific">Demequina litoralis</name>
    <dbReference type="NCBI Taxonomy" id="3051660"/>
    <lineage>
        <taxon>Bacteria</taxon>
        <taxon>Bacillati</taxon>
        <taxon>Actinomycetota</taxon>
        <taxon>Actinomycetes</taxon>
        <taxon>Micrococcales</taxon>
        <taxon>Demequinaceae</taxon>
        <taxon>Demequina</taxon>
    </lineage>
</organism>
<dbReference type="InterPro" id="IPR003593">
    <property type="entry name" value="AAA+_ATPase"/>
</dbReference>
<keyword evidence="5" id="KW-1185">Reference proteome</keyword>
<comment type="caution">
    <text evidence="4">The sequence shown here is derived from an EMBL/GenBank/DDBJ whole genome shotgun (WGS) entry which is preliminary data.</text>
</comment>
<dbReference type="PANTHER" id="PTHR43790">
    <property type="entry name" value="CARBOHYDRATE TRANSPORT ATP-BINDING PROTEIN MG119-RELATED"/>
    <property type="match status" value="1"/>
</dbReference>
<dbReference type="Pfam" id="PF00005">
    <property type="entry name" value="ABC_tran"/>
    <property type="match status" value="2"/>
</dbReference>
<evidence type="ECO:0000256" key="1">
    <source>
        <dbReference type="ARBA" id="ARBA00022741"/>
    </source>
</evidence>
<dbReference type="InterPro" id="IPR017871">
    <property type="entry name" value="ABC_transporter-like_CS"/>
</dbReference>
<sequence length="504" mass="53585">MKLELRGITKRFGDFTANDRIDLVVEPGTVHALLGENGAGKSTLMNVLFGLYDADEGEVLLDDEPVVFDGPGDAMAAGIGMVHQHFMLVHPFTVAENVMLGHEDVRGPAKLLDVEAARAKVREISDRFNFNVDPDAVIEDLPVGAQQRVEIIKALSRDASLLILDEPTAVLTPQETDELLGIVKDLRDAGTAVVLITHKLREVQAVADTITVIRRGKVVGTAEPTASQEELASLMVGRAVTMRVDKEPAKPGETMLEVDGLTVVDAAGIVQLDGVSFEVKAGEILAIAGVQGNGQTELTEALLGVVPADAGNATLDGEVITGRSIKDVLLSGIGFVPEDRTEDGIVASMTIANNLILDVHDKEPYAKGLALQPKVIAEEARKHVEQFDVRATGIDQTTGSLSGGNQQKVVLARELSRPLKLLIASNPTRGLDVGSIEFVHKRIVAERDAGAAVIIVSAELDEVVALADRIAVMYHGQIVGIVPPDTDRDTLGLMMAGAHQEEAA</sequence>
<protein>
    <submittedName>
        <fullName evidence="4">ABC transporter ATP-binding protein</fullName>
    </submittedName>
</protein>
<dbReference type="SUPFAM" id="SSF52540">
    <property type="entry name" value="P-loop containing nucleoside triphosphate hydrolases"/>
    <property type="match status" value="2"/>
</dbReference>
<dbReference type="EMBL" id="JAUHPW010000010">
    <property type="protein sequence ID" value="MDN4476582.1"/>
    <property type="molecule type" value="Genomic_DNA"/>
</dbReference>
<dbReference type="InterPro" id="IPR027417">
    <property type="entry name" value="P-loop_NTPase"/>
</dbReference>
<name>A0ABT8GBQ8_9MICO</name>
<dbReference type="InterPro" id="IPR003439">
    <property type="entry name" value="ABC_transporter-like_ATP-bd"/>
</dbReference>
<dbReference type="CDD" id="cd03216">
    <property type="entry name" value="ABC_Carb_Monos_I"/>
    <property type="match status" value="1"/>
</dbReference>
<reference evidence="4" key="1">
    <citation type="submission" date="2023-06" db="EMBL/GenBank/DDBJ databases">
        <title>Sysu t00192.</title>
        <authorList>
            <person name="Gao L."/>
            <person name="Fang B.-Z."/>
            <person name="Li W.-J."/>
        </authorList>
    </citation>
    <scope>NUCLEOTIDE SEQUENCE</scope>
    <source>
        <strain evidence="4">SYSU T00192</strain>
    </source>
</reference>
<evidence type="ECO:0000313" key="5">
    <source>
        <dbReference type="Proteomes" id="UP001172728"/>
    </source>
</evidence>
<dbReference type="PANTHER" id="PTHR43790:SF4">
    <property type="entry name" value="GUANOSINE IMPORT ATP-BINDING PROTEIN NUPO"/>
    <property type="match status" value="1"/>
</dbReference>
<feature type="domain" description="ABC transporter" evidence="3">
    <location>
        <begin position="256"/>
        <end position="500"/>
    </location>
</feature>
<dbReference type="Gene3D" id="3.40.50.300">
    <property type="entry name" value="P-loop containing nucleotide triphosphate hydrolases"/>
    <property type="match status" value="2"/>
</dbReference>